<evidence type="ECO:0000256" key="1">
    <source>
        <dbReference type="SAM" id="MobiDB-lite"/>
    </source>
</evidence>
<gene>
    <name evidence="3" type="ORF">C8F04DRAFT_1270094</name>
    <name evidence="2" type="ORF">C8F04DRAFT_1277037</name>
</gene>
<dbReference type="Proteomes" id="UP001218188">
    <property type="component" value="Unassembled WGS sequence"/>
</dbReference>
<evidence type="ECO:0000313" key="3">
    <source>
        <dbReference type="EMBL" id="KAJ7024555.1"/>
    </source>
</evidence>
<dbReference type="AlphaFoldDB" id="A0AAD6S1D1"/>
<sequence length="296" mass="32188">MDAAGRLILECVEVPRVRPRVTVNFPPHMQLRRPLPAPLALVPLRPRVALVPLAPVRKAPLFSPPRASGSRPAQASAPGVLAPGFVYKGIIGGPPSIIPRNPNGPRLSLGLVTSTVTRSTTQIRTARVASSSTGRMSTGGRARLRSPATADEENRPPRVPRYRRHSARAYQGSRVRRAPGHELAENDMYLSAARPPEATSAASDLTCGICLQIKSHPVRQVFVVLGVGPADARCQWLEHSFQCPQCRRKMTSAPVPDDDVAAAIVLQHPFWKDESRINYSWTGLTFPIPYPVSPIV</sequence>
<protein>
    <submittedName>
        <fullName evidence="2">Uncharacterized protein</fullName>
    </submittedName>
</protein>
<reference evidence="2" key="1">
    <citation type="submission" date="2023-03" db="EMBL/GenBank/DDBJ databases">
        <title>Massive genome expansion in bonnet fungi (Mycena s.s.) driven by repeated elements and novel gene families across ecological guilds.</title>
        <authorList>
            <consortium name="Lawrence Berkeley National Laboratory"/>
            <person name="Harder C.B."/>
            <person name="Miyauchi S."/>
            <person name="Viragh M."/>
            <person name="Kuo A."/>
            <person name="Thoen E."/>
            <person name="Andreopoulos B."/>
            <person name="Lu D."/>
            <person name="Skrede I."/>
            <person name="Drula E."/>
            <person name="Henrissat B."/>
            <person name="Morin E."/>
            <person name="Kohler A."/>
            <person name="Barry K."/>
            <person name="LaButti K."/>
            <person name="Morin E."/>
            <person name="Salamov A."/>
            <person name="Lipzen A."/>
            <person name="Mereny Z."/>
            <person name="Hegedus B."/>
            <person name="Baldrian P."/>
            <person name="Stursova M."/>
            <person name="Weitz H."/>
            <person name="Taylor A."/>
            <person name="Grigoriev I.V."/>
            <person name="Nagy L.G."/>
            <person name="Martin F."/>
            <person name="Kauserud H."/>
        </authorList>
    </citation>
    <scope>NUCLEOTIDE SEQUENCE</scope>
    <source>
        <strain evidence="2">CBHHK200</strain>
    </source>
</reference>
<feature type="compositionally biased region" description="Basic residues" evidence="1">
    <location>
        <begin position="158"/>
        <end position="167"/>
    </location>
</feature>
<proteinExistence type="predicted"/>
<feature type="region of interest" description="Disordered" evidence="1">
    <location>
        <begin position="118"/>
        <end position="170"/>
    </location>
</feature>
<name>A0AAD6S1D1_9AGAR</name>
<feature type="compositionally biased region" description="Low complexity" evidence="1">
    <location>
        <begin position="129"/>
        <end position="141"/>
    </location>
</feature>
<organism evidence="2 4">
    <name type="scientific">Mycena alexandri</name>
    <dbReference type="NCBI Taxonomy" id="1745969"/>
    <lineage>
        <taxon>Eukaryota</taxon>
        <taxon>Fungi</taxon>
        <taxon>Dikarya</taxon>
        <taxon>Basidiomycota</taxon>
        <taxon>Agaricomycotina</taxon>
        <taxon>Agaricomycetes</taxon>
        <taxon>Agaricomycetidae</taxon>
        <taxon>Agaricales</taxon>
        <taxon>Marasmiineae</taxon>
        <taxon>Mycenaceae</taxon>
        <taxon>Mycena</taxon>
    </lineage>
</organism>
<comment type="caution">
    <text evidence="2">The sequence shown here is derived from an EMBL/GenBank/DDBJ whole genome shotgun (WGS) entry which is preliminary data.</text>
</comment>
<accession>A0AAD6S1D1</accession>
<keyword evidence="4" id="KW-1185">Reference proteome</keyword>
<dbReference type="EMBL" id="JARJCM010000167">
    <property type="protein sequence ID" value="KAJ7024555.1"/>
    <property type="molecule type" value="Genomic_DNA"/>
</dbReference>
<dbReference type="EMBL" id="JARJCM010000319">
    <property type="protein sequence ID" value="KAJ7018842.1"/>
    <property type="molecule type" value="Genomic_DNA"/>
</dbReference>
<evidence type="ECO:0000313" key="2">
    <source>
        <dbReference type="EMBL" id="KAJ7018842.1"/>
    </source>
</evidence>
<evidence type="ECO:0000313" key="4">
    <source>
        <dbReference type="Proteomes" id="UP001218188"/>
    </source>
</evidence>